<dbReference type="OrthoDB" id="894286at2"/>
<sequence length="207" mass="23452">MAYQNRVDPFSQLHAVSARGTLMGNRGILHDAAQEVIHTHRHPNWVACALSYKNAHREIMQPHNYTELFFLDEATAFSAGHRPCAACRRDRYKEFCKLWEQVHGAAEFSTPLPQTIDKALHRARITRQKEKVTFDARISELPDGVFFAQAGASFLIWRGRILHWSFDGYVPHALSSSETVQVLTPQPIVDLFGAGYLPEVHQSAQAM</sequence>
<dbReference type="AlphaFoldDB" id="A0A547PIN7"/>
<gene>
    <name evidence="1" type="ORF">FEV53_19680</name>
</gene>
<accession>A0A547PIN7</accession>
<protein>
    <recommendedName>
        <fullName evidence="3">Metal-binding protein</fullName>
    </recommendedName>
</protein>
<evidence type="ECO:0000313" key="1">
    <source>
        <dbReference type="EMBL" id="TRD13990.1"/>
    </source>
</evidence>
<comment type="caution">
    <text evidence="1">The sequence shown here is derived from an EMBL/GenBank/DDBJ whole genome shotgun (WGS) entry which is preliminary data.</text>
</comment>
<dbReference type="Proteomes" id="UP000318590">
    <property type="component" value="Unassembled WGS sequence"/>
</dbReference>
<dbReference type="RefSeq" id="WP_142836346.1">
    <property type="nucleotide sequence ID" value="NZ_VFSV01000096.1"/>
</dbReference>
<reference evidence="1 2" key="1">
    <citation type="submission" date="2019-06" db="EMBL/GenBank/DDBJ databases">
        <title>Paenimaribius caenipelagi gen. nov., sp. nov., isolated from a tidal flat.</title>
        <authorList>
            <person name="Yoon J.-H."/>
        </authorList>
    </citation>
    <scope>NUCLEOTIDE SEQUENCE [LARGE SCALE GENOMIC DNA]</scope>
    <source>
        <strain evidence="1 2">JBTF-M29</strain>
    </source>
</reference>
<proteinExistence type="predicted"/>
<organism evidence="1 2">
    <name type="scientific">Palleronia caenipelagi</name>
    <dbReference type="NCBI Taxonomy" id="2489174"/>
    <lineage>
        <taxon>Bacteria</taxon>
        <taxon>Pseudomonadati</taxon>
        <taxon>Pseudomonadota</taxon>
        <taxon>Alphaproteobacteria</taxon>
        <taxon>Rhodobacterales</taxon>
        <taxon>Roseobacteraceae</taxon>
        <taxon>Palleronia</taxon>
    </lineage>
</organism>
<dbReference type="EMBL" id="VFSV01000096">
    <property type="protein sequence ID" value="TRD13990.1"/>
    <property type="molecule type" value="Genomic_DNA"/>
</dbReference>
<keyword evidence="2" id="KW-1185">Reference proteome</keyword>
<name>A0A547PIN7_9RHOB</name>
<evidence type="ECO:0008006" key="3">
    <source>
        <dbReference type="Google" id="ProtNLM"/>
    </source>
</evidence>
<evidence type="ECO:0000313" key="2">
    <source>
        <dbReference type="Proteomes" id="UP000318590"/>
    </source>
</evidence>